<evidence type="ECO:0000313" key="2">
    <source>
        <dbReference type="Proteomes" id="UP001347796"/>
    </source>
</evidence>
<proteinExistence type="predicted"/>
<comment type="caution">
    <text evidence="1">The sequence shown here is derived from an EMBL/GenBank/DDBJ whole genome shotgun (WGS) entry which is preliminary data.</text>
</comment>
<keyword evidence="2" id="KW-1185">Reference proteome</keyword>
<accession>A0AAN8IVB7</accession>
<evidence type="ECO:0000313" key="1">
    <source>
        <dbReference type="EMBL" id="KAK6165092.1"/>
    </source>
</evidence>
<gene>
    <name evidence="1" type="ORF">SNE40_023652</name>
</gene>
<organism evidence="1 2">
    <name type="scientific">Patella caerulea</name>
    <name type="common">Rayed Mediterranean limpet</name>
    <dbReference type="NCBI Taxonomy" id="87958"/>
    <lineage>
        <taxon>Eukaryota</taxon>
        <taxon>Metazoa</taxon>
        <taxon>Spiralia</taxon>
        <taxon>Lophotrochozoa</taxon>
        <taxon>Mollusca</taxon>
        <taxon>Gastropoda</taxon>
        <taxon>Patellogastropoda</taxon>
        <taxon>Patelloidea</taxon>
        <taxon>Patellidae</taxon>
        <taxon>Patella</taxon>
    </lineage>
</organism>
<sequence>MTNSILLSLYTSLIGSIYSFGSKADDNVHLSEEEIFTVTNHTDKTCSLTIGFKKEIYFNIFENLLLNHYVSQTFEDRGKNGNIMTGYLVLTLYRSSCLLHIQGAATLKWYNDQFPLFLERFHVISLAKNSNSRVEDVELEAATSEEAIIPPT</sequence>
<dbReference type="EMBL" id="JAZGQO010000028">
    <property type="protein sequence ID" value="KAK6165092.1"/>
    <property type="molecule type" value="Genomic_DNA"/>
</dbReference>
<protein>
    <submittedName>
        <fullName evidence="1">Uncharacterized protein</fullName>
    </submittedName>
</protein>
<name>A0AAN8IVB7_PATCE</name>
<reference evidence="1 2" key="1">
    <citation type="submission" date="2024-01" db="EMBL/GenBank/DDBJ databases">
        <title>The genome of the rayed Mediterranean limpet Patella caerulea (Linnaeus, 1758).</title>
        <authorList>
            <person name="Anh-Thu Weber A."/>
            <person name="Halstead-Nussloch G."/>
        </authorList>
    </citation>
    <scope>NUCLEOTIDE SEQUENCE [LARGE SCALE GENOMIC DNA]</scope>
    <source>
        <strain evidence="1">AATW-2023a</strain>
        <tissue evidence="1">Whole specimen</tissue>
    </source>
</reference>
<dbReference type="AlphaFoldDB" id="A0AAN8IVB7"/>
<dbReference type="Proteomes" id="UP001347796">
    <property type="component" value="Unassembled WGS sequence"/>
</dbReference>